<keyword evidence="3 5" id="KW-0949">S-adenosyl-L-methionine</keyword>
<dbReference type="GO" id="GO:0003677">
    <property type="term" value="F:DNA binding"/>
    <property type="evidence" value="ECO:0007669"/>
    <property type="project" value="TreeGrafter"/>
</dbReference>
<evidence type="ECO:0000256" key="6">
    <source>
        <dbReference type="RuleBase" id="RU000416"/>
    </source>
</evidence>
<evidence type="ECO:0000256" key="2">
    <source>
        <dbReference type="ARBA" id="ARBA00022679"/>
    </source>
</evidence>
<reference evidence="8" key="1">
    <citation type="submission" date="2020-05" db="EMBL/GenBank/DDBJ databases">
        <authorList>
            <person name="Zhu T."/>
            <person name="Keshari N."/>
            <person name="Lu X."/>
        </authorList>
    </citation>
    <scope>NUCLEOTIDE SEQUENCE</scope>
    <source>
        <strain evidence="8">NK1-22</strain>
    </source>
</reference>
<evidence type="ECO:0000313" key="8">
    <source>
        <dbReference type="EMBL" id="WOB43167.1"/>
    </source>
</evidence>
<comment type="similarity">
    <text evidence="5 6">Belongs to the class I-like SAM-binding methyltransferase superfamily. C5-methyltransferase family.</text>
</comment>
<name>A0AA97BLG9_9CYAN</name>
<dbReference type="PANTHER" id="PTHR10629">
    <property type="entry name" value="CYTOSINE-SPECIFIC METHYLTRANSFERASE"/>
    <property type="match status" value="1"/>
</dbReference>
<accession>A0AA97BLG9</accession>
<dbReference type="NCBIfam" id="TIGR00675">
    <property type="entry name" value="dcm"/>
    <property type="match status" value="1"/>
</dbReference>
<comment type="catalytic activity">
    <reaction evidence="7">
        <text>a 2'-deoxycytidine in DNA + S-adenosyl-L-methionine = a 5-methyl-2'-deoxycytidine in DNA + S-adenosyl-L-homocysteine + H(+)</text>
        <dbReference type="Rhea" id="RHEA:13681"/>
        <dbReference type="Rhea" id="RHEA-COMP:11369"/>
        <dbReference type="Rhea" id="RHEA-COMP:11370"/>
        <dbReference type="ChEBI" id="CHEBI:15378"/>
        <dbReference type="ChEBI" id="CHEBI:57856"/>
        <dbReference type="ChEBI" id="CHEBI:59789"/>
        <dbReference type="ChEBI" id="CHEBI:85452"/>
        <dbReference type="ChEBI" id="CHEBI:85454"/>
        <dbReference type="EC" id="2.1.1.37"/>
    </reaction>
</comment>
<evidence type="ECO:0000256" key="3">
    <source>
        <dbReference type="ARBA" id="ARBA00022691"/>
    </source>
</evidence>
<dbReference type="Gene3D" id="3.90.120.10">
    <property type="entry name" value="DNA Methylase, subunit A, domain 2"/>
    <property type="match status" value="1"/>
</dbReference>
<dbReference type="EMBL" id="CP053540">
    <property type="protein sequence ID" value="WOB43167.1"/>
    <property type="molecule type" value="Genomic_DNA"/>
</dbReference>
<keyword evidence="1 5" id="KW-0489">Methyltransferase</keyword>
<dbReference type="Gene3D" id="3.40.50.150">
    <property type="entry name" value="Vaccinia Virus protein VP39"/>
    <property type="match status" value="1"/>
</dbReference>
<keyword evidence="4" id="KW-0680">Restriction system</keyword>
<dbReference type="REBASE" id="767798">
    <property type="entry name" value="M.TorNK122ORF8355P"/>
</dbReference>
<dbReference type="InterPro" id="IPR001525">
    <property type="entry name" value="C5_MeTfrase"/>
</dbReference>
<dbReference type="InterPro" id="IPR031303">
    <property type="entry name" value="C5_meth_CS"/>
</dbReference>
<dbReference type="InterPro" id="IPR018117">
    <property type="entry name" value="C5_DNA_meth_AS"/>
</dbReference>
<dbReference type="GO" id="GO:0003886">
    <property type="term" value="F:DNA (cytosine-5-)-methyltransferase activity"/>
    <property type="evidence" value="ECO:0007669"/>
    <property type="project" value="UniProtKB-EC"/>
</dbReference>
<organism evidence="8">
    <name type="scientific">Thermoleptolyngbya oregonensis NK1-22</name>
    <dbReference type="NCBI Taxonomy" id="2547457"/>
    <lineage>
        <taxon>Bacteria</taxon>
        <taxon>Bacillati</taxon>
        <taxon>Cyanobacteriota</taxon>
        <taxon>Cyanophyceae</taxon>
        <taxon>Oculatellales</taxon>
        <taxon>Oculatellaceae</taxon>
        <taxon>Thermoleptolyngbya</taxon>
    </lineage>
</organism>
<dbReference type="EC" id="2.1.1.37" evidence="7"/>
<dbReference type="PROSITE" id="PS00094">
    <property type="entry name" value="C5_MTASE_1"/>
    <property type="match status" value="1"/>
</dbReference>
<evidence type="ECO:0000256" key="1">
    <source>
        <dbReference type="ARBA" id="ARBA00022603"/>
    </source>
</evidence>
<keyword evidence="2 5" id="KW-0808">Transferase</keyword>
<dbReference type="GO" id="GO:0032259">
    <property type="term" value="P:methylation"/>
    <property type="evidence" value="ECO:0007669"/>
    <property type="project" value="UniProtKB-KW"/>
</dbReference>
<dbReference type="AlphaFoldDB" id="A0AA97BLG9"/>
<dbReference type="InterPro" id="IPR050390">
    <property type="entry name" value="C5-Methyltransferase"/>
</dbReference>
<dbReference type="GO" id="GO:0009307">
    <property type="term" value="P:DNA restriction-modification system"/>
    <property type="evidence" value="ECO:0007669"/>
    <property type="project" value="UniProtKB-KW"/>
</dbReference>
<evidence type="ECO:0000256" key="5">
    <source>
        <dbReference type="PROSITE-ProRule" id="PRU01016"/>
    </source>
</evidence>
<dbReference type="GO" id="GO:0044027">
    <property type="term" value="P:negative regulation of gene expression via chromosomal CpG island methylation"/>
    <property type="evidence" value="ECO:0007669"/>
    <property type="project" value="TreeGrafter"/>
</dbReference>
<gene>
    <name evidence="8" type="ORF">HNI00_08355</name>
</gene>
<dbReference type="PANTHER" id="PTHR10629:SF52">
    <property type="entry name" value="DNA (CYTOSINE-5)-METHYLTRANSFERASE 1"/>
    <property type="match status" value="1"/>
</dbReference>
<dbReference type="SUPFAM" id="SSF53335">
    <property type="entry name" value="S-adenosyl-L-methionine-dependent methyltransferases"/>
    <property type="match status" value="1"/>
</dbReference>
<dbReference type="Pfam" id="PF00145">
    <property type="entry name" value="DNA_methylase"/>
    <property type="match status" value="1"/>
</dbReference>
<dbReference type="PROSITE" id="PS51679">
    <property type="entry name" value="SAM_MT_C5"/>
    <property type="match status" value="1"/>
</dbReference>
<dbReference type="RefSeq" id="WP_316792399.1">
    <property type="nucleotide sequence ID" value="NZ_CP053540.1"/>
</dbReference>
<evidence type="ECO:0000256" key="4">
    <source>
        <dbReference type="ARBA" id="ARBA00022747"/>
    </source>
</evidence>
<protein>
    <recommendedName>
        <fullName evidence="7">Cytosine-specific methyltransferase</fullName>
        <ecNumber evidence="7">2.1.1.37</ecNumber>
    </recommendedName>
</protein>
<feature type="active site" evidence="5">
    <location>
        <position position="74"/>
    </location>
</feature>
<evidence type="ECO:0000256" key="7">
    <source>
        <dbReference type="RuleBase" id="RU000417"/>
    </source>
</evidence>
<dbReference type="CDD" id="cd00315">
    <property type="entry name" value="Cyt_C5_DNA_methylase"/>
    <property type="match status" value="1"/>
</dbReference>
<dbReference type="PROSITE" id="PS00095">
    <property type="entry name" value="C5_MTASE_2"/>
    <property type="match status" value="1"/>
</dbReference>
<dbReference type="InterPro" id="IPR029063">
    <property type="entry name" value="SAM-dependent_MTases_sf"/>
</dbReference>
<dbReference type="PRINTS" id="PR00105">
    <property type="entry name" value="C5METTRFRASE"/>
</dbReference>
<dbReference type="KEGG" id="tog:HNI00_08355"/>
<sequence length="318" mass="35849">MRTVDLFCGCGGLSLGFQNAGFDIVAAFDSWIPAIEVYKDNFQHPVFNRDLSEKEAYLEVAALNPEVIIGGPPCQDFSSAGKRDESLGRANLTLSFANIISQVKPRWFVMENVERIAKSHVLRAALEVFRGQGYGLTASVLNACYCGVPQSRKRYFLIGHLDSEDGFLEPYLIRNQSKKPMTVFEYLGDSLGIEYFYRHPRSYKRRAIFSIYEPSPTIRGVNRPIPKTYKKHQGDASVINESLRPLTTIERSYIQTFPSVFKFKGNKSDLEQMIGNAVPVKLGEYVARCILEYIGESSSSTYSLPPIQLKLFEKASSY</sequence>
<proteinExistence type="inferred from homology"/>